<dbReference type="PRINTS" id="PR01217">
    <property type="entry name" value="PRICHEXTENSN"/>
</dbReference>
<reference evidence="2" key="1">
    <citation type="submission" date="2009-11" db="EMBL/GenBank/DDBJ databases">
        <authorList>
            <consortium name="The Broad Institute Genome Sequencing Platform"/>
            <person name="Ward D."/>
            <person name="Feldgarden M."/>
            <person name="Earl A."/>
            <person name="Young S.K."/>
            <person name="Zeng Q."/>
            <person name="Koehrsen M."/>
            <person name="Alvarado L."/>
            <person name="Berlin A."/>
            <person name="Bochicchio J."/>
            <person name="Borenstein D."/>
            <person name="Chapman S.B."/>
            <person name="Chen Z."/>
            <person name="Engels R."/>
            <person name="Freedman E."/>
            <person name="Gellesch M."/>
            <person name="Goldberg J."/>
            <person name="Griggs A."/>
            <person name="Gujja S."/>
            <person name="Heilman E."/>
            <person name="Heiman D."/>
            <person name="Hepburn T."/>
            <person name="Howarth C."/>
            <person name="Jen D."/>
            <person name="Larson L."/>
            <person name="Lewis B."/>
            <person name="Mehta T."/>
            <person name="Park D."/>
            <person name="Pearson M."/>
            <person name="Roberts A."/>
            <person name="Saif S."/>
            <person name="Shea T."/>
            <person name="Shenoy N."/>
            <person name="Sisk P."/>
            <person name="Stolte C."/>
            <person name="Sykes S."/>
            <person name="Thomson T."/>
            <person name="Walk T."/>
            <person name="White J."/>
            <person name="Yandava C."/>
            <person name="Izard J."/>
            <person name="Baranova O.V."/>
            <person name="Blanton J.M."/>
            <person name="Tanner A.C."/>
            <person name="Dewhirst F.E."/>
            <person name="Haas B."/>
            <person name="Nusbaum C."/>
            <person name="Birren B."/>
        </authorList>
    </citation>
    <scope>NUCLEOTIDE SEQUENCE [LARGE SCALE GENOMIC DNA]</scope>
    <source>
        <strain evidence="2">1-1 BBBD Race 1</strain>
    </source>
</reference>
<evidence type="ECO:0000256" key="1">
    <source>
        <dbReference type="SAM" id="MobiDB-lite"/>
    </source>
</evidence>
<feature type="compositionally biased region" description="Pro residues" evidence="1">
    <location>
        <begin position="170"/>
        <end position="190"/>
    </location>
</feature>
<reference evidence="3 4" key="3">
    <citation type="journal article" date="2017" name="G3 (Bethesda)">
        <title>Comparative analysis highlights variable genome content of wheat rusts and divergence of the mating loci.</title>
        <authorList>
            <person name="Cuomo C.A."/>
            <person name="Bakkeren G."/>
            <person name="Khalil H.B."/>
            <person name="Panwar V."/>
            <person name="Joly D."/>
            <person name="Linning R."/>
            <person name="Sakthikumar S."/>
            <person name="Song X."/>
            <person name="Adiconis X."/>
            <person name="Fan L."/>
            <person name="Goldberg J.M."/>
            <person name="Levin J.Z."/>
            <person name="Young S."/>
            <person name="Zeng Q."/>
            <person name="Anikster Y."/>
            <person name="Bruce M."/>
            <person name="Wang M."/>
            <person name="Yin C."/>
            <person name="McCallum B."/>
            <person name="Szabo L.J."/>
            <person name="Hulbert S."/>
            <person name="Chen X."/>
            <person name="Fellers J.P."/>
        </authorList>
    </citation>
    <scope>NUCLEOTIDE SEQUENCE</scope>
    <source>
        <strain evidence="4">Isolate 1-1 / race 1 (BBBD)</strain>
        <strain evidence="3">isolate 1-1 / race 1 (BBBD)</strain>
    </source>
</reference>
<gene>
    <name evidence="2" type="ORF">PTTG_30352</name>
</gene>
<reference evidence="2" key="2">
    <citation type="submission" date="2016-05" db="EMBL/GenBank/DDBJ databases">
        <title>Comparative analysis highlights variable genome content of wheat rusts and divergence of the mating loci.</title>
        <authorList>
            <person name="Cuomo C.A."/>
            <person name="Bakkeren G."/>
            <person name="Szabo L."/>
            <person name="Khalil H."/>
            <person name="Joly D."/>
            <person name="Goldberg J."/>
            <person name="Young S."/>
            <person name="Zeng Q."/>
            <person name="Fellers J."/>
        </authorList>
    </citation>
    <scope>NUCLEOTIDE SEQUENCE [LARGE SCALE GENOMIC DNA]</scope>
    <source>
        <strain evidence="2">1-1 BBBD Race 1</strain>
    </source>
</reference>
<dbReference type="EnsemblFungi" id="PTTG_30352-t43_1">
    <property type="protein sequence ID" value="PTTG_30352-t43_1-p1"/>
    <property type="gene ID" value="PTTG_30352"/>
</dbReference>
<feature type="region of interest" description="Disordered" evidence="1">
    <location>
        <begin position="155"/>
        <end position="198"/>
    </location>
</feature>
<evidence type="ECO:0000313" key="3">
    <source>
        <dbReference type="EnsemblFungi" id="PTTG_30352-t43_1-p1"/>
    </source>
</evidence>
<reference evidence="3" key="4">
    <citation type="submission" date="2025-05" db="UniProtKB">
        <authorList>
            <consortium name="EnsemblFungi"/>
        </authorList>
    </citation>
    <scope>IDENTIFICATION</scope>
    <source>
        <strain evidence="3">isolate 1-1 / race 1 (BBBD)</strain>
    </source>
</reference>
<dbReference type="EMBL" id="ADAS02003033">
    <property type="protein sequence ID" value="OAV85673.1"/>
    <property type="molecule type" value="Genomic_DNA"/>
</dbReference>
<dbReference type="STRING" id="630390.A0A180G1F4"/>
<protein>
    <submittedName>
        <fullName evidence="2 3">Uncharacterized protein</fullName>
    </submittedName>
</protein>
<evidence type="ECO:0000313" key="2">
    <source>
        <dbReference type="EMBL" id="OAV85673.1"/>
    </source>
</evidence>
<feature type="compositionally biased region" description="Low complexity" evidence="1">
    <location>
        <begin position="264"/>
        <end position="277"/>
    </location>
</feature>
<evidence type="ECO:0000313" key="4">
    <source>
        <dbReference type="Proteomes" id="UP000005240"/>
    </source>
</evidence>
<proteinExistence type="predicted"/>
<accession>A0A180G1F4</accession>
<name>A0A180G1F4_PUCT1</name>
<feature type="compositionally biased region" description="Low complexity" evidence="1">
    <location>
        <begin position="1"/>
        <end position="28"/>
    </location>
</feature>
<dbReference type="AlphaFoldDB" id="A0A180G1F4"/>
<keyword evidence="4" id="KW-1185">Reference proteome</keyword>
<organism evidence="2">
    <name type="scientific">Puccinia triticina (isolate 1-1 / race 1 (BBBD))</name>
    <name type="common">Brown leaf rust fungus</name>
    <dbReference type="NCBI Taxonomy" id="630390"/>
    <lineage>
        <taxon>Eukaryota</taxon>
        <taxon>Fungi</taxon>
        <taxon>Dikarya</taxon>
        <taxon>Basidiomycota</taxon>
        <taxon>Pucciniomycotina</taxon>
        <taxon>Pucciniomycetes</taxon>
        <taxon>Pucciniales</taxon>
        <taxon>Pucciniaceae</taxon>
        <taxon>Puccinia</taxon>
    </lineage>
</organism>
<sequence>PPRAPASSSARSSSPSTKTPAPSPRSSSSPPPPTLCPFSACPPHLSPSPARSAICAHTPTSLSPALPSSTSSLAPSTPSGSPPRSAVCSLPPTSSSAPPAPSSSGSSPTPSSSSSAPSTPSDSRAPPKSPPTSSSPAPLPIFPYAALNLASGVLKHPSCPSSRPFSLDPCPTPYSPPNPVTSSAPPPNPPRQRTICPPCTLHYPRISLPSLTTNQRQMIAASGPTDDILQATAAKAPPTTPFGPPLLLRPPINSGGRQTTPKHALPTPSAPSTLLPQSSPPFPCPTAVPSIKTPADSSFVDEKYHKAMAEALDAFNDEQERLYSLRRPALPDKLDPSHRP</sequence>
<feature type="compositionally biased region" description="Low complexity" evidence="1">
    <location>
        <begin position="58"/>
        <end position="136"/>
    </location>
</feature>
<feature type="region of interest" description="Disordered" evidence="1">
    <location>
        <begin position="1"/>
        <end position="141"/>
    </location>
</feature>
<feature type="non-terminal residue" evidence="2">
    <location>
        <position position="1"/>
    </location>
</feature>
<feature type="compositionally biased region" description="Pro residues" evidence="1">
    <location>
        <begin position="238"/>
        <end position="248"/>
    </location>
</feature>
<feature type="region of interest" description="Disordered" evidence="1">
    <location>
        <begin position="235"/>
        <end position="292"/>
    </location>
</feature>
<dbReference type="Proteomes" id="UP000005240">
    <property type="component" value="Unassembled WGS sequence"/>
</dbReference>
<dbReference type="VEuPathDB" id="FungiDB:PTTG_30352"/>